<evidence type="ECO:0000256" key="1">
    <source>
        <dbReference type="SAM" id="MobiDB-lite"/>
    </source>
</evidence>
<dbReference type="Proteomes" id="UP001055439">
    <property type="component" value="Chromosome 8"/>
</dbReference>
<accession>A0A9E7KYU8</accession>
<feature type="region of interest" description="Disordered" evidence="1">
    <location>
        <begin position="120"/>
        <end position="139"/>
    </location>
</feature>
<keyword evidence="3" id="KW-1185">Reference proteome</keyword>
<proteinExistence type="predicted"/>
<reference evidence="2" key="1">
    <citation type="submission" date="2022-05" db="EMBL/GenBank/DDBJ databases">
        <title>The Musa troglodytarum L. genome provides insights into the mechanism of non-climacteric behaviour and enrichment of carotenoids.</title>
        <authorList>
            <person name="Wang J."/>
        </authorList>
    </citation>
    <scope>NUCLEOTIDE SEQUENCE</scope>
    <source>
        <tissue evidence="2">Leaf</tissue>
    </source>
</reference>
<evidence type="ECO:0000313" key="3">
    <source>
        <dbReference type="Proteomes" id="UP001055439"/>
    </source>
</evidence>
<protein>
    <submittedName>
        <fullName evidence="2">Uncharacterized protein</fullName>
    </submittedName>
</protein>
<evidence type="ECO:0000313" key="2">
    <source>
        <dbReference type="EMBL" id="URE32030.1"/>
    </source>
</evidence>
<sequence>MPPMAVDKGCYGTEDGDHEEYTNDEGDEDTDDEDTNRDDEYKDYADDEDSDDWWTVDEEVKVNERIVRIVNSGDAVEALKANLDHCVVIRGHEVRATVGEEPGCTPRLWRWDDDDDTSITMTGRMRAHPSPFTGFTSSR</sequence>
<feature type="region of interest" description="Disordered" evidence="1">
    <location>
        <begin position="1"/>
        <end position="50"/>
    </location>
</feature>
<name>A0A9E7KYU8_9LILI</name>
<feature type="compositionally biased region" description="Acidic residues" evidence="1">
    <location>
        <begin position="14"/>
        <end position="37"/>
    </location>
</feature>
<gene>
    <name evidence="2" type="ORF">MUK42_15854</name>
</gene>
<dbReference type="AlphaFoldDB" id="A0A9E7KYU8"/>
<organism evidence="2 3">
    <name type="scientific">Musa troglodytarum</name>
    <name type="common">fe'i banana</name>
    <dbReference type="NCBI Taxonomy" id="320322"/>
    <lineage>
        <taxon>Eukaryota</taxon>
        <taxon>Viridiplantae</taxon>
        <taxon>Streptophyta</taxon>
        <taxon>Embryophyta</taxon>
        <taxon>Tracheophyta</taxon>
        <taxon>Spermatophyta</taxon>
        <taxon>Magnoliopsida</taxon>
        <taxon>Liliopsida</taxon>
        <taxon>Zingiberales</taxon>
        <taxon>Musaceae</taxon>
        <taxon>Musa</taxon>
    </lineage>
</organism>
<dbReference type="EMBL" id="CP097510">
    <property type="protein sequence ID" value="URE32030.1"/>
    <property type="molecule type" value="Genomic_DNA"/>
</dbReference>